<evidence type="ECO:0000259" key="6">
    <source>
        <dbReference type="PROSITE" id="PS51007"/>
    </source>
</evidence>
<sequence length="140" mass="15035">MLPFLCALSALMSVPPAALSASPAATLQARYAAQAAREDRAYRGASSERGRRFFLAKHGSDWSCASCHTPDATATGKHAVTGRRLQPLAPSANPARFADAAKAEKWFRRNCRDVLDRECTAAEKVDVIAWLDGLHPGGAR</sequence>
<organism evidence="7 8">
    <name type="scientific">Lysobacter hankyongensis</name>
    <dbReference type="NCBI Taxonomy" id="1176535"/>
    <lineage>
        <taxon>Bacteria</taxon>
        <taxon>Pseudomonadati</taxon>
        <taxon>Pseudomonadota</taxon>
        <taxon>Gammaproteobacteria</taxon>
        <taxon>Lysobacterales</taxon>
        <taxon>Lysobacteraceae</taxon>
        <taxon>Lysobacter</taxon>
    </lineage>
</organism>
<dbReference type="Gene3D" id="1.10.760.10">
    <property type="entry name" value="Cytochrome c-like domain"/>
    <property type="match status" value="1"/>
</dbReference>
<keyword evidence="8" id="KW-1185">Reference proteome</keyword>
<keyword evidence="5" id="KW-0732">Signal</keyword>
<evidence type="ECO:0000256" key="1">
    <source>
        <dbReference type="ARBA" id="ARBA00022617"/>
    </source>
</evidence>
<evidence type="ECO:0000313" key="8">
    <source>
        <dbReference type="Proteomes" id="UP001499959"/>
    </source>
</evidence>
<accession>A0ABP9BRP6</accession>
<keyword evidence="2 4" id="KW-0479">Metal-binding</keyword>
<feature type="chain" id="PRO_5045077949" description="Cytochrome c domain-containing protein" evidence="5">
    <location>
        <begin position="21"/>
        <end position="140"/>
    </location>
</feature>
<dbReference type="InterPro" id="IPR009056">
    <property type="entry name" value="Cyt_c-like_dom"/>
</dbReference>
<evidence type="ECO:0000313" key="7">
    <source>
        <dbReference type="EMBL" id="GAA4798213.1"/>
    </source>
</evidence>
<gene>
    <name evidence="7" type="ORF">GCM10023307_25320</name>
</gene>
<evidence type="ECO:0000256" key="3">
    <source>
        <dbReference type="ARBA" id="ARBA00023004"/>
    </source>
</evidence>
<reference evidence="8" key="1">
    <citation type="journal article" date="2019" name="Int. J. Syst. Evol. Microbiol.">
        <title>The Global Catalogue of Microorganisms (GCM) 10K type strain sequencing project: providing services to taxonomists for standard genome sequencing and annotation.</title>
        <authorList>
            <consortium name="The Broad Institute Genomics Platform"/>
            <consortium name="The Broad Institute Genome Sequencing Center for Infectious Disease"/>
            <person name="Wu L."/>
            <person name="Ma J."/>
        </authorList>
    </citation>
    <scope>NUCLEOTIDE SEQUENCE [LARGE SCALE GENOMIC DNA]</scope>
    <source>
        <strain evidence="8">JCM 18204</strain>
    </source>
</reference>
<dbReference type="PROSITE" id="PS51007">
    <property type="entry name" value="CYTC"/>
    <property type="match status" value="1"/>
</dbReference>
<dbReference type="Proteomes" id="UP001499959">
    <property type="component" value="Unassembled WGS sequence"/>
</dbReference>
<comment type="caution">
    <text evidence="7">The sequence shown here is derived from an EMBL/GenBank/DDBJ whole genome shotgun (WGS) entry which is preliminary data.</text>
</comment>
<evidence type="ECO:0000256" key="2">
    <source>
        <dbReference type="ARBA" id="ARBA00022723"/>
    </source>
</evidence>
<dbReference type="SUPFAM" id="SSF46626">
    <property type="entry name" value="Cytochrome c"/>
    <property type="match status" value="1"/>
</dbReference>
<keyword evidence="3 4" id="KW-0408">Iron</keyword>
<name>A0ABP9BRP6_9GAMM</name>
<proteinExistence type="predicted"/>
<evidence type="ECO:0000256" key="4">
    <source>
        <dbReference type="PROSITE-ProRule" id="PRU00433"/>
    </source>
</evidence>
<feature type="signal peptide" evidence="5">
    <location>
        <begin position="1"/>
        <end position="20"/>
    </location>
</feature>
<keyword evidence="1 4" id="KW-0349">Heme</keyword>
<dbReference type="Pfam" id="PF09086">
    <property type="entry name" value="DUF1924"/>
    <property type="match status" value="1"/>
</dbReference>
<dbReference type="InterPro" id="IPR015170">
    <property type="entry name" value="DUF1924_SHP"/>
</dbReference>
<feature type="domain" description="Cytochrome c" evidence="6">
    <location>
        <begin position="45"/>
        <end position="135"/>
    </location>
</feature>
<evidence type="ECO:0000256" key="5">
    <source>
        <dbReference type="SAM" id="SignalP"/>
    </source>
</evidence>
<dbReference type="InterPro" id="IPR036909">
    <property type="entry name" value="Cyt_c-like_dom_sf"/>
</dbReference>
<dbReference type="EMBL" id="BAABJE010000014">
    <property type="protein sequence ID" value="GAA4798213.1"/>
    <property type="molecule type" value="Genomic_DNA"/>
</dbReference>
<protein>
    <recommendedName>
        <fullName evidence="6">Cytochrome c domain-containing protein</fullName>
    </recommendedName>
</protein>